<gene>
    <name evidence="1" type="ORF">ILEXP_LOCUS25880</name>
</gene>
<proteinExistence type="predicted"/>
<dbReference type="EMBL" id="CAUOFW020002981">
    <property type="protein sequence ID" value="CAK9157328.1"/>
    <property type="molecule type" value="Genomic_DNA"/>
</dbReference>
<keyword evidence="2" id="KW-1185">Reference proteome</keyword>
<evidence type="ECO:0000313" key="2">
    <source>
        <dbReference type="Proteomes" id="UP001642360"/>
    </source>
</evidence>
<accession>A0ABC8SKA5</accession>
<organism evidence="1 2">
    <name type="scientific">Ilex paraguariensis</name>
    <name type="common">yerba mate</name>
    <dbReference type="NCBI Taxonomy" id="185542"/>
    <lineage>
        <taxon>Eukaryota</taxon>
        <taxon>Viridiplantae</taxon>
        <taxon>Streptophyta</taxon>
        <taxon>Embryophyta</taxon>
        <taxon>Tracheophyta</taxon>
        <taxon>Spermatophyta</taxon>
        <taxon>Magnoliopsida</taxon>
        <taxon>eudicotyledons</taxon>
        <taxon>Gunneridae</taxon>
        <taxon>Pentapetalae</taxon>
        <taxon>asterids</taxon>
        <taxon>campanulids</taxon>
        <taxon>Aquifoliales</taxon>
        <taxon>Aquifoliaceae</taxon>
        <taxon>Ilex</taxon>
    </lineage>
</organism>
<dbReference type="AlphaFoldDB" id="A0ABC8SKA5"/>
<dbReference type="Proteomes" id="UP001642360">
    <property type="component" value="Unassembled WGS sequence"/>
</dbReference>
<name>A0ABC8SKA5_9AQUA</name>
<comment type="caution">
    <text evidence="1">The sequence shown here is derived from an EMBL/GenBank/DDBJ whole genome shotgun (WGS) entry which is preliminary data.</text>
</comment>
<evidence type="ECO:0000313" key="1">
    <source>
        <dbReference type="EMBL" id="CAK9157328.1"/>
    </source>
</evidence>
<protein>
    <submittedName>
        <fullName evidence="1">Uncharacterized protein</fullName>
    </submittedName>
</protein>
<sequence length="110" mass="13136">MCGYMTFIWWKEDHGQQTRVHPCAKEILYSFHYFCSPYLIYSSQDYGFPDFKNLVSDLFKSSSERNFYSESSGCLLYLPYCIPFYKQKGDHSQDFHYLICDSNKKKMPTL</sequence>
<reference evidence="1 2" key="1">
    <citation type="submission" date="2024-02" db="EMBL/GenBank/DDBJ databases">
        <authorList>
            <person name="Vignale AGUSTIN F."/>
            <person name="Sosa J E."/>
            <person name="Modenutti C."/>
        </authorList>
    </citation>
    <scope>NUCLEOTIDE SEQUENCE [LARGE SCALE GENOMIC DNA]</scope>
</reference>